<name>A0A382ANK9_9ZZZZ</name>
<dbReference type="Pfam" id="PF00892">
    <property type="entry name" value="EamA"/>
    <property type="match status" value="2"/>
</dbReference>
<feature type="non-terminal residue" evidence="7">
    <location>
        <position position="1"/>
    </location>
</feature>
<dbReference type="PANTHER" id="PTHR22911:SF6">
    <property type="entry name" value="SOLUTE CARRIER FAMILY 35 MEMBER G1"/>
    <property type="match status" value="1"/>
</dbReference>
<gene>
    <name evidence="7" type="ORF">METZ01_LOCUS155932</name>
</gene>
<dbReference type="PANTHER" id="PTHR22911">
    <property type="entry name" value="ACYL-MALONYL CONDENSING ENZYME-RELATED"/>
    <property type="match status" value="1"/>
</dbReference>
<proteinExistence type="predicted"/>
<feature type="transmembrane region" description="Helical" evidence="5">
    <location>
        <begin position="45"/>
        <end position="64"/>
    </location>
</feature>
<dbReference type="AlphaFoldDB" id="A0A382ANK9"/>
<comment type="subcellular location">
    <subcellularLocation>
        <location evidence="1">Membrane</location>
        <topology evidence="1">Multi-pass membrane protein</topology>
    </subcellularLocation>
</comment>
<dbReference type="SUPFAM" id="SSF103481">
    <property type="entry name" value="Multidrug resistance efflux transporter EmrE"/>
    <property type="match status" value="2"/>
</dbReference>
<evidence type="ECO:0000256" key="3">
    <source>
        <dbReference type="ARBA" id="ARBA00022989"/>
    </source>
</evidence>
<dbReference type="GO" id="GO:0016020">
    <property type="term" value="C:membrane"/>
    <property type="evidence" value="ECO:0007669"/>
    <property type="project" value="UniProtKB-SubCell"/>
</dbReference>
<evidence type="ECO:0000259" key="6">
    <source>
        <dbReference type="Pfam" id="PF00892"/>
    </source>
</evidence>
<dbReference type="EMBL" id="UINC01026150">
    <property type="protein sequence ID" value="SVB03078.1"/>
    <property type="molecule type" value="Genomic_DNA"/>
</dbReference>
<feature type="domain" description="EamA" evidence="6">
    <location>
        <begin position="164"/>
        <end position="304"/>
    </location>
</feature>
<accession>A0A382ANK9</accession>
<reference evidence="7" key="1">
    <citation type="submission" date="2018-05" db="EMBL/GenBank/DDBJ databases">
        <authorList>
            <person name="Lanie J.A."/>
            <person name="Ng W.-L."/>
            <person name="Kazmierczak K.M."/>
            <person name="Andrzejewski T.M."/>
            <person name="Davidsen T.M."/>
            <person name="Wayne K.J."/>
            <person name="Tettelin H."/>
            <person name="Glass J.I."/>
            <person name="Rusch D."/>
            <person name="Podicherti R."/>
            <person name="Tsui H.-C.T."/>
            <person name="Winkler M.E."/>
        </authorList>
    </citation>
    <scope>NUCLEOTIDE SEQUENCE</scope>
</reference>
<feature type="domain" description="EamA" evidence="6">
    <location>
        <begin position="17"/>
        <end position="149"/>
    </location>
</feature>
<keyword evidence="3 5" id="KW-1133">Transmembrane helix</keyword>
<feature type="transmembrane region" description="Helical" evidence="5">
    <location>
        <begin position="290"/>
        <end position="307"/>
    </location>
</feature>
<dbReference type="InterPro" id="IPR000620">
    <property type="entry name" value="EamA_dom"/>
</dbReference>
<feature type="transmembrane region" description="Helical" evidence="5">
    <location>
        <begin position="132"/>
        <end position="149"/>
    </location>
</feature>
<protein>
    <recommendedName>
        <fullName evidence="6">EamA domain-containing protein</fullName>
    </recommendedName>
</protein>
<feature type="transmembrane region" description="Helical" evidence="5">
    <location>
        <begin position="230"/>
        <end position="254"/>
    </location>
</feature>
<evidence type="ECO:0000256" key="5">
    <source>
        <dbReference type="SAM" id="Phobius"/>
    </source>
</evidence>
<feature type="transmembrane region" description="Helical" evidence="5">
    <location>
        <begin position="161"/>
        <end position="178"/>
    </location>
</feature>
<organism evidence="7">
    <name type="scientific">marine metagenome</name>
    <dbReference type="NCBI Taxonomy" id="408172"/>
    <lineage>
        <taxon>unclassified sequences</taxon>
        <taxon>metagenomes</taxon>
        <taxon>ecological metagenomes</taxon>
    </lineage>
</organism>
<feature type="transmembrane region" description="Helical" evidence="5">
    <location>
        <begin position="76"/>
        <end position="98"/>
    </location>
</feature>
<evidence type="ECO:0000256" key="1">
    <source>
        <dbReference type="ARBA" id="ARBA00004141"/>
    </source>
</evidence>
<evidence type="ECO:0000256" key="2">
    <source>
        <dbReference type="ARBA" id="ARBA00022692"/>
    </source>
</evidence>
<feature type="transmembrane region" description="Helical" evidence="5">
    <location>
        <begin position="104"/>
        <end position="125"/>
    </location>
</feature>
<feature type="transmembrane region" description="Helical" evidence="5">
    <location>
        <begin position="190"/>
        <end position="210"/>
    </location>
</feature>
<evidence type="ECO:0000313" key="7">
    <source>
        <dbReference type="EMBL" id="SVB03078.1"/>
    </source>
</evidence>
<keyword evidence="4 5" id="KW-0472">Membrane</keyword>
<feature type="transmembrane region" description="Helical" evidence="5">
    <location>
        <begin position="266"/>
        <end position="284"/>
    </location>
</feature>
<dbReference type="InterPro" id="IPR037185">
    <property type="entry name" value="EmrE-like"/>
</dbReference>
<evidence type="ECO:0000256" key="4">
    <source>
        <dbReference type="ARBA" id="ARBA00023136"/>
    </source>
</evidence>
<feature type="transmembrane region" description="Helical" evidence="5">
    <location>
        <begin position="18"/>
        <end position="39"/>
    </location>
</feature>
<keyword evidence="2 5" id="KW-0812">Transmembrane</keyword>
<sequence>VVGGRGLRMKKLSNNLKGIIYILSGMFIIAFQDISFKILSTNTNLFLIFFFRSVMAVIIILLFLKFTNRPIVFKTHFPLLTLARCLLLFIGFSCFFISLSVLSYPIAITLFFASPLFVTILSKLILKENIGVRRWGAVLVGFVGIYLVMNPEFNNLNVYTLFPVFTAMAYATTVVIQHKTSDKDSLFSQTFYILIVAILLSSVVGIVLGNGQFDIYESEALQFMFRKWEISFDTSLALLIVIGFSYSIGISFIFHAYRIASPASIAPFEYILILYAMLLGWIIWGDTIDLQSVIGLTLIVGGGLYTFSREIKRKRLVSVQKPLR</sequence>